<dbReference type="GeneID" id="9616544"/>
<dbReference type="GO" id="GO:0000145">
    <property type="term" value="C:exocyst"/>
    <property type="evidence" value="ECO:0007669"/>
    <property type="project" value="UniProtKB-UniRule"/>
</dbReference>
<sequence>MEQLLPKIWVELRGSCTAALEDAEAFRAQVGFSAAAASAATLATGTGGGTSASSSPTSAISSRSVVPIARFIEGVLRELMAAAAALPPFASAFLAMAERILARMLAAFLHEVRALSVGCPSTRLPNALPGALPGGRATAAGGGGGGGGGAEAAGGGGASASASSSASDLVAFLVSLRTQERPLLVPPQLRPLGAGGGGGGGGRPLAPAHGFGADGDAAEVELQYFVMRERPVGHERLVFGQGGSDRAVHLAAMSESLDFVAEAVIRLTAKLAEGGGGGGGGGGTNSSSSSSSGPQGRGRGGGSSRTSQPPHAYSGAANVPDLLLPVVQSYKALAGHCVRLLRLEALLLVGSHLAPVAAASHLCEEGDSVEARVPQRTVTDVTLGSLQRCLDRAYGLTPGAKMAEVVGAVVGAVQAPAERLGDVLLEGLVAGKDALLEGLVAGRDTLVAGVKTFQVRLMHVFHFSRPDLTTEELAGEKALRAPFNLEYEDRQRPVEAIQALVPRLLGPLPPDLVDAMLPKPAVSGNRAEPLASHLFAAWLGGAPLPPLEAATSSSSSSSGAGAGAAAARGGSAATSSSSSSPSSFWMSGLIGLWNRVLGRKQPAGGAAAAAAAGEEEKEEEEEKKKKTKREEAEKPARPLMSTAEAWAMYEQRALQRGDAAVAENGSELERGWLPELLLQK</sequence>
<feature type="compositionally biased region" description="Low complexity" evidence="2">
    <location>
        <begin position="549"/>
        <end position="582"/>
    </location>
</feature>
<comment type="function">
    <text evidence="1">Component of the exocyst complex involved in the docking of exocytic vesicles with fusion sites on the plasma membrane.</text>
</comment>
<feature type="compositionally biased region" description="Gly residues" evidence="2">
    <location>
        <begin position="193"/>
        <end position="203"/>
    </location>
</feature>
<feature type="region of interest" description="Disordered" evidence="2">
    <location>
        <begin position="547"/>
        <end position="582"/>
    </location>
</feature>
<dbReference type="STRING" id="3068.D8U536"/>
<evidence type="ECO:0000313" key="4">
    <source>
        <dbReference type="Proteomes" id="UP000001058"/>
    </source>
</evidence>
<evidence type="ECO:0000256" key="1">
    <source>
        <dbReference type="RuleBase" id="RU367079"/>
    </source>
</evidence>
<dbReference type="InParanoid" id="D8U536"/>
<feature type="region of interest" description="Disordered" evidence="2">
    <location>
        <begin position="139"/>
        <end position="158"/>
    </location>
</feature>
<comment type="similarity">
    <text evidence="1">Belongs to the SEC8 family.</text>
</comment>
<feature type="compositionally biased region" description="Basic and acidic residues" evidence="2">
    <location>
        <begin position="622"/>
        <end position="636"/>
    </location>
</feature>
<feature type="region of interest" description="Disordered" evidence="2">
    <location>
        <begin position="274"/>
        <end position="314"/>
    </location>
</feature>
<dbReference type="GO" id="GO:0006612">
    <property type="term" value="P:protein targeting to membrane"/>
    <property type="evidence" value="ECO:0007669"/>
    <property type="project" value="UniProtKB-UniRule"/>
</dbReference>
<dbReference type="Proteomes" id="UP000001058">
    <property type="component" value="Unassembled WGS sequence"/>
</dbReference>
<keyword evidence="1" id="KW-0653">Protein transport</keyword>
<name>D8U536_VOLCA</name>
<organism evidence="4">
    <name type="scientific">Volvox carteri f. nagariensis</name>
    <dbReference type="NCBI Taxonomy" id="3068"/>
    <lineage>
        <taxon>Eukaryota</taxon>
        <taxon>Viridiplantae</taxon>
        <taxon>Chlorophyta</taxon>
        <taxon>core chlorophytes</taxon>
        <taxon>Chlorophyceae</taxon>
        <taxon>CS clade</taxon>
        <taxon>Chlamydomonadales</taxon>
        <taxon>Volvocaceae</taxon>
        <taxon>Volvox</taxon>
    </lineage>
</organism>
<dbReference type="PANTHER" id="PTHR14146:SF0">
    <property type="entry name" value="EXOCYST COMPLEX COMPONENT 4"/>
    <property type="match status" value="1"/>
</dbReference>
<feature type="compositionally biased region" description="Gly residues" evidence="2">
    <location>
        <begin position="274"/>
        <end position="284"/>
    </location>
</feature>
<keyword evidence="1" id="KW-0813">Transport</keyword>
<dbReference type="RefSeq" id="XP_002953754.1">
    <property type="nucleotide sequence ID" value="XM_002953708.1"/>
</dbReference>
<feature type="region of interest" description="Disordered" evidence="2">
    <location>
        <begin position="604"/>
        <end position="642"/>
    </location>
</feature>
<dbReference type="EMBL" id="GL378359">
    <property type="protein sequence ID" value="EFJ45078.1"/>
    <property type="molecule type" value="Genomic_DNA"/>
</dbReference>
<reference evidence="3 4" key="1">
    <citation type="journal article" date="2010" name="Science">
        <title>Genomic analysis of organismal complexity in the multicellular green alga Volvox carteri.</title>
        <authorList>
            <person name="Prochnik S.E."/>
            <person name="Umen J."/>
            <person name="Nedelcu A.M."/>
            <person name="Hallmann A."/>
            <person name="Miller S.M."/>
            <person name="Nishii I."/>
            <person name="Ferris P."/>
            <person name="Kuo A."/>
            <person name="Mitros T."/>
            <person name="Fritz-Laylin L.K."/>
            <person name="Hellsten U."/>
            <person name="Chapman J."/>
            <person name="Simakov O."/>
            <person name="Rensing S.A."/>
            <person name="Terry A."/>
            <person name="Pangilinan J."/>
            <person name="Kapitonov V."/>
            <person name="Jurka J."/>
            <person name="Salamov A."/>
            <person name="Shapiro H."/>
            <person name="Schmutz J."/>
            <person name="Grimwood J."/>
            <person name="Lindquist E."/>
            <person name="Lucas S."/>
            <person name="Grigoriev I.V."/>
            <person name="Schmitt R."/>
            <person name="Kirk D."/>
            <person name="Rokhsar D.S."/>
        </authorList>
    </citation>
    <scope>NUCLEOTIDE SEQUENCE [LARGE SCALE GENOMIC DNA]</scope>
    <source>
        <strain evidence="4">f. Nagariensis / Eve</strain>
    </source>
</reference>
<dbReference type="GO" id="GO:0090522">
    <property type="term" value="P:vesicle tethering involved in exocytosis"/>
    <property type="evidence" value="ECO:0007669"/>
    <property type="project" value="UniProtKB-UniRule"/>
</dbReference>
<dbReference type="InterPro" id="IPR039682">
    <property type="entry name" value="Sec8/EXOC4"/>
</dbReference>
<keyword evidence="4" id="KW-1185">Reference proteome</keyword>
<evidence type="ECO:0000256" key="2">
    <source>
        <dbReference type="SAM" id="MobiDB-lite"/>
    </source>
</evidence>
<feature type="compositionally biased region" description="Gly residues" evidence="2">
    <location>
        <begin position="140"/>
        <end position="158"/>
    </location>
</feature>
<accession>D8U536</accession>
<proteinExistence type="inferred from homology"/>
<evidence type="ECO:0000313" key="3">
    <source>
        <dbReference type="EMBL" id="EFJ45078.1"/>
    </source>
</evidence>
<keyword evidence="1" id="KW-0268">Exocytosis</keyword>
<dbReference type="eggNOG" id="ENOG502QRJ3">
    <property type="taxonomic scope" value="Eukaryota"/>
</dbReference>
<feature type="region of interest" description="Disordered" evidence="2">
    <location>
        <begin position="185"/>
        <end position="210"/>
    </location>
</feature>
<dbReference type="AlphaFoldDB" id="D8U536"/>
<dbReference type="KEGG" id="vcn:VOLCADRAFT_94555"/>
<dbReference type="GO" id="GO:0015031">
    <property type="term" value="P:protein transport"/>
    <property type="evidence" value="ECO:0007669"/>
    <property type="project" value="UniProtKB-KW"/>
</dbReference>
<dbReference type="GO" id="GO:0006893">
    <property type="term" value="P:Golgi to plasma membrane transport"/>
    <property type="evidence" value="ECO:0007669"/>
    <property type="project" value="TreeGrafter"/>
</dbReference>
<gene>
    <name evidence="3" type="ORF">VOLCADRAFT_94555</name>
</gene>
<dbReference type="PANTHER" id="PTHR14146">
    <property type="entry name" value="EXOCYST COMPLEX COMPONENT 4"/>
    <property type="match status" value="1"/>
</dbReference>
<protein>
    <recommendedName>
        <fullName evidence="1">Exocyst complex component Sec8</fullName>
    </recommendedName>
</protein>
<feature type="compositionally biased region" description="Low complexity" evidence="2">
    <location>
        <begin position="285"/>
        <end position="294"/>
    </location>
</feature>